<gene>
    <name evidence="2" type="ORF">PFISCL1PPCAC_1856</name>
</gene>
<evidence type="ECO:0000313" key="2">
    <source>
        <dbReference type="EMBL" id="GMT10559.1"/>
    </source>
</evidence>
<keyword evidence="3" id="KW-1185">Reference proteome</keyword>
<keyword evidence="1" id="KW-0472">Membrane</keyword>
<sequence>LNSHDYQRGRGGKKHLVSSLLQMCRVRLAVAQASFGVLASALPIFVQLIGREGRRKLIPHHSMRIECG</sequence>
<dbReference type="EMBL" id="BTSY01000001">
    <property type="protein sequence ID" value="GMT10559.1"/>
    <property type="molecule type" value="Genomic_DNA"/>
</dbReference>
<dbReference type="AlphaFoldDB" id="A0AAV5UW53"/>
<keyword evidence="1" id="KW-1133">Transmembrane helix</keyword>
<reference evidence="2" key="1">
    <citation type="submission" date="2023-10" db="EMBL/GenBank/DDBJ databases">
        <title>Genome assembly of Pristionchus species.</title>
        <authorList>
            <person name="Yoshida K."/>
            <person name="Sommer R.J."/>
        </authorList>
    </citation>
    <scope>NUCLEOTIDE SEQUENCE</scope>
    <source>
        <strain evidence="2">RS5133</strain>
    </source>
</reference>
<protein>
    <submittedName>
        <fullName evidence="2">Uncharacterized protein</fullName>
    </submittedName>
</protein>
<dbReference type="Proteomes" id="UP001432322">
    <property type="component" value="Unassembled WGS sequence"/>
</dbReference>
<evidence type="ECO:0000313" key="3">
    <source>
        <dbReference type="Proteomes" id="UP001432322"/>
    </source>
</evidence>
<keyword evidence="1" id="KW-0812">Transmembrane</keyword>
<feature type="non-terminal residue" evidence="2">
    <location>
        <position position="1"/>
    </location>
</feature>
<organism evidence="2 3">
    <name type="scientific">Pristionchus fissidentatus</name>
    <dbReference type="NCBI Taxonomy" id="1538716"/>
    <lineage>
        <taxon>Eukaryota</taxon>
        <taxon>Metazoa</taxon>
        <taxon>Ecdysozoa</taxon>
        <taxon>Nematoda</taxon>
        <taxon>Chromadorea</taxon>
        <taxon>Rhabditida</taxon>
        <taxon>Rhabditina</taxon>
        <taxon>Diplogasteromorpha</taxon>
        <taxon>Diplogasteroidea</taxon>
        <taxon>Neodiplogasteridae</taxon>
        <taxon>Pristionchus</taxon>
    </lineage>
</organism>
<feature type="transmembrane region" description="Helical" evidence="1">
    <location>
        <begin position="29"/>
        <end position="50"/>
    </location>
</feature>
<evidence type="ECO:0000256" key="1">
    <source>
        <dbReference type="SAM" id="Phobius"/>
    </source>
</evidence>
<name>A0AAV5UW53_9BILA</name>
<proteinExistence type="predicted"/>
<comment type="caution">
    <text evidence="2">The sequence shown here is derived from an EMBL/GenBank/DDBJ whole genome shotgun (WGS) entry which is preliminary data.</text>
</comment>
<accession>A0AAV5UW53</accession>